<protein>
    <submittedName>
        <fullName evidence="2">Uncharacterized protein</fullName>
    </submittedName>
</protein>
<evidence type="ECO:0000256" key="1">
    <source>
        <dbReference type="SAM" id="MobiDB-lite"/>
    </source>
</evidence>
<feature type="region of interest" description="Disordered" evidence="1">
    <location>
        <begin position="34"/>
        <end position="74"/>
    </location>
</feature>
<accession>A0A5J5CAT6</accession>
<dbReference type="EMBL" id="VOFY01000845">
    <property type="protein sequence ID" value="KAA8578313.1"/>
    <property type="molecule type" value="Genomic_DNA"/>
</dbReference>
<gene>
    <name evidence="2" type="ORF">FQN60_007075</name>
</gene>
<comment type="caution">
    <text evidence="2">The sequence shown here is derived from an EMBL/GenBank/DDBJ whole genome shotgun (WGS) entry which is preliminary data.</text>
</comment>
<name>A0A5J5CAT6_9PERO</name>
<proteinExistence type="predicted"/>
<dbReference type="AlphaFoldDB" id="A0A5J5CAT6"/>
<organism evidence="2 3">
    <name type="scientific">Etheostoma spectabile</name>
    <name type="common">orangethroat darter</name>
    <dbReference type="NCBI Taxonomy" id="54343"/>
    <lineage>
        <taxon>Eukaryota</taxon>
        <taxon>Metazoa</taxon>
        <taxon>Chordata</taxon>
        <taxon>Craniata</taxon>
        <taxon>Vertebrata</taxon>
        <taxon>Euteleostomi</taxon>
        <taxon>Actinopterygii</taxon>
        <taxon>Neopterygii</taxon>
        <taxon>Teleostei</taxon>
        <taxon>Neoteleostei</taxon>
        <taxon>Acanthomorphata</taxon>
        <taxon>Eupercaria</taxon>
        <taxon>Perciformes</taxon>
        <taxon>Percoidei</taxon>
        <taxon>Percidae</taxon>
        <taxon>Etheostomatinae</taxon>
        <taxon>Etheostoma</taxon>
    </lineage>
</organism>
<dbReference type="Proteomes" id="UP000327493">
    <property type="component" value="Unassembled WGS sequence"/>
</dbReference>
<evidence type="ECO:0000313" key="3">
    <source>
        <dbReference type="Proteomes" id="UP000327493"/>
    </source>
</evidence>
<evidence type="ECO:0000313" key="2">
    <source>
        <dbReference type="EMBL" id="KAA8578313.1"/>
    </source>
</evidence>
<reference evidence="2 3" key="1">
    <citation type="submission" date="2019-08" db="EMBL/GenBank/DDBJ databases">
        <title>A chromosome-level genome assembly, high-density linkage maps, and genome scans reveal the genomic architecture of hybrid incompatibilities underlying speciation via character displacement in darters (Percidae: Etheostominae).</title>
        <authorList>
            <person name="Moran R.L."/>
            <person name="Catchen J.M."/>
            <person name="Fuller R.C."/>
        </authorList>
    </citation>
    <scope>NUCLEOTIDE SEQUENCE [LARGE SCALE GENOMIC DNA]</scope>
    <source>
        <strain evidence="2">EspeVRDwgs_2016</strain>
        <tissue evidence="2">Muscle</tissue>
    </source>
</reference>
<sequence>MLQELGLHTRPPWLSVLQFLTAVITHIWRSSWLPKQGDNNKHPQSNNHRDNVVKAEASSGQPNPIKASRTHNELHKELLLAQRGVWR</sequence>
<keyword evidence="3" id="KW-1185">Reference proteome</keyword>